<gene>
    <name evidence="12" type="ORF">BCR35DRAFT_310950</name>
</gene>
<keyword evidence="7 9" id="KW-0862">Zinc</keyword>
<evidence type="ECO:0000256" key="8">
    <source>
        <dbReference type="ARBA" id="ARBA00043962"/>
    </source>
</evidence>
<comment type="cofactor">
    <cofactor evidence="1">
        <name>Zn(2+)</name>
        <dbReference type="ChEBI" id="CHEBI:29105"/>
    </cofactor>
</comment>
<dbReference type="GO" id="GO:0046872">
    <property type="term" value="F:metal ion binding"/>
    <property type="evidence" value="ECO:0007669"/>
    <property type="project" value="UniProtKB-KW"/>
</dbReference>
<evidence type="ECO:0000256" key="5">
    <source>
        <dbReference type="ARBA" id="ARBA00022729"/>
    </source>
</evidence>
<dbReference type="STRING" id="106004.A0A1Y2CJI1"/>
<dbReference type="GO" id="GO:0006508">
    <property type="term" value="P:proteolysis"/>
    <property type="evidence" value="ECO:0007669"/>
    <property type="project" value="UniProtKB-KW"/>
</dbReference>
<feature type="domain" description="Peptidase M28" evidence="11">
    <location>
        <begin position="200"/>
        <end position="402"/>
    </location>
</feature>
<evidence type="ECO:0000256" key="1">
    <source>
        <dbReference type="ARBA" id="ARBA00001947"/>
    </source>
</evidence>
<evidence type="ECO:0000256" key="3">
    <source>
        <dbReference type="ARBA" id="ARBA00022670"/>
    </source>
</evidence>
<evidence type="ECO:0000256" key="6">
    <source>
        <dbReference type="ARBA" id="ARBA00022801"/>
    </source>
</evidence>
<accession>A0A1Y2CJI1</accession>
<keyword evidence="2" id="KW-0031">Aminopeptidase</keyword>
<reference evidence="12 13" key="1">
    <citation type="submission" date="2016-07" db="EMBL/GenBank/DDBJ databases">
        <title>Pervasive Adenine N6-methylation of Active Genes in Fungi.</title>
        <authorList>
            <consortium name="DOE Joint Genome Institute"/>
            <person name="Mondo S.J."/>
            <person name="Dannebaum R.O."/>
            <person name="Kuo R.C."/>
            <person name="Labutti K."/>
            <person name="Haridas S."/>
            <person name="Kuo A."/>
            <person name="Salamov A."/>
            <person name="Ahrendt S.R."/>
            <person name="Lipzen A."/>
            <person name="Sullivan W."/>
            <person name="Andreopoulos W.B."/>
            <person name="Clum A."/>
            <person name="Lindquist E."/>
            <person name="Daum C."/>
            <person name="Ramamoorthy G.K."/>
            <person name="Gryganskyi A."/>
            <person name="Culley D."/>
            <person name="Magnuson J.K."/>
            <person name="James T.Y."/>
            <person name="O'Malley M.A."/>
            <person name="Stajich J.E."/>
            <person name="Spatafora J.W."/>
            <person name="Visel A."/>
            <person name="Grigoriev I.V."/>
        </authorList>
    </citation>
    <scope>NUCLEOTIDE SEQUENCE [LARGE SCALE GENOMIC DNA]</scope>
    <source>
        <strain evidence="12 13">62-1032</strain>
    </source>
</reference>
<feature type="chain" id="PRO_5011965742" description="Peptide hydrolase" evidence="10">
    <location>
        <begin position="16"/>
        <end position="416"/>
    </location>
</feature>
<evidence type="ECO:0000256" key="10">
    <source>
        <dbReference type="SAM" id="SignalP"/>
    </source>
</evidence>
<evidence type="ECO:0000256" key="9">
    <source>
        <dbReference type="RuleBase" id="RU361240"/>
    </source>
</evidence>
<dbReference type="GO" id="GO:0008235">
    <property type="term" value="F:metalloexopeptidase activity"/>
    <property type="evidence" value="ECO:0007669"/>
    <property type="project" value="InterPro"/>
</dbReference>
<feature type="signal peptide" evidence="10">
    <location>
        <begin position="1"/>
        <end position="15"/>
    </location>
</feature>
<keyword evidence="6 9" id="KW-0378">Hydrolase</keyword>
<dbReference type="Pfam" id="PF04389">
    <property type="entry name" value="Peptidase_M28"/>
    <property type="match status" value="1"/>
</dbReference>
<dbReference type="Gene3D" id="3.40.630.10">
    <property type="entry name" value="Zn peptidases"/>
    <property type="match status" value="1"/>
</dbReference>
<keyword evidence="3 9" id="KW-0645">Protease</keyword>
<evidence type="ECO:0000256" key="4">
    <source>
        <dbReference type="ARBA" id="ARBA00022723"/>
    </source>
</evidence>
<name>A0A1Y2CJI1_9BASI</name>
<comment type="similarity">
    <text evidence="8">Belongs to the peptidase M28 family. M28E subfamily.</text>
</comment>
<proteinExistence type="inferred from homology"/>
<evidence type="ECO:0000256" key="7">
    <source>
        <dbReference type="ARBA" id="ARBA00022833"/>
    </source>
</evidence>
<dbReference type="InterPro" id="IPR045175">
    <property type="entry name" value="M28_fam"/>
</dbReference>
<evidence type="ECO:0000256" key="2">
    <source>
        <dbReference type="ARBA" id="ARBA00022438"/>
    </source>
</evidence>
<evidence type="ECO:0000313" key="13">
    <source>
        <dbReference type="Proteomes" id="UP000193467"/>
    </source>
</evidence>
<dbReference type="PANTHER" id="PTHR12147">
    <property type="entry name" value="METALLOPEPTIDASE M28 FAMILY MEMBER"/>
    <property type="match status" value="1"/>
</dbReference>
<keyword evidence="13" id="KW-1185">Reference proteome</keyword>
<dbReference type="EMBL" id="MCGR01000117">
    <property type="protein sequence ID" value="ORY47192.1"/>
    <property type="molecule type" value="Genomic_DNA"/>
</dbReference>
<dbReference type="InParanoid" id="A0A1Y2CJI1"/>
<dbReference type="SUPFAM" id="SSF53187">
    <property type="entry name" value="Zn-dependent exopeptidases"/>
    <property type="match status" value="1"/>
</dbReference>
<organism evidence="12 13">
    <name type="scientific">Leucosporidium creatinivorum</name>
    <dbReference type="NCBI Taxonomy" id="106004"/>
    <lineage>
        <taxon>Eukaryota</taxon>
        <taxon>Fungi</taxon>
        <taxon>Dikarya</taxon>
        <taxon>Basidiomycota</taxon>
        <taxon>Pucciniomycotina</taxon>
        <taxon>Microbotryomycetes</taxon>
        <taxon>Leucosporidiales</taxon>
        <taxon>Leucosporidium</taxon>
    </lineage>
</organism>
<dbReference type="Proteomes" id="UP000193467">
    <property type="component" value="Unassembled WGS sequence"/>
</dbReference>
<dbReference type="OrthoDB" id="2214at2759"/>
<keyword evidence="5 10" id="KW-0732">Signal</keyword>
<dbReference type="InterPro" id="IPR007484">
    <property type="entry name" value="Peptidase_M28"/>
</dbReference>
<dbReference type="AlphaFoldDB" id="A0A1Y2CJI1"/>
<comment type="caution">
    <text evidence="12">The sequence shown here is derived from an EMBL/GenBank/DDBJ whole genome shotgun (WGS) entry which is preliminary data.</text>
</comment>
<evidence type="ECO:0000313" key="12">
    <source>
        <dbReference type="EMBL" id="ORY47192.1"/>
    </source>
</evidence>
<dbReference type="PANTHER" id="PTHR12147:SF56">
    <property type="entry name" value="AMINOPEPTIDASE YDR415C-RELATED"/>
    <property type="match status" value="1"/>
</dbReference>
<keyword evidence="4 9" id="KW-0479">Metal-binding</keyword>
<dbReference type="GO" id="GO:0004177">
    <property type="term" value="F:aminopeptidase activity"/>
    <property type="evidence" value="ECO:0007669"/>
    <property type="project" value="UniProtKB-KW"/>
</dbReference>
<sequence length="416" mass="46261">MKLVAFASLSSLAVAVVLPQQPQQFTLLAPTSHSHSPSLFSLLPDLESTLSSLPSSHSSQLAQHLAALPEKRLIQLTEDGDILQLTEGEKSLLVYHRVNFIDVTHHRASPTRVQPKSPYPTNFKHSASSLNSTFNHISIPKMQDFLSKFTAFYTRYYRSPSGKESQKFLLGHLNEIHEKTNKKANVSISEFEHSWGQNSIIVRMEPREEKMGEEPVVILSAHQDSTNSLPFLRAPGADDDGSGTTVLLSIFEALLAGKFVPTTNPLEFHFYSAEEGGMLGSGAISRSYADQGRQVRAVYHTDVVAFVKKGTEPRIGVISDNVDQDLTEFMRRVIGEFAEIPYVDTKCGYACSDHSSWQKLSYPSSCLSEGRFEDSNTHMHSAQDTTELEEFSWEHMRQFARVGVAVAGELAGLERE</sequence>
<protein>
    <recommendedName>
        <fullName evidence="9">Peptide hydrolase</fullName>
        <ecNumber evidence="9">3.4.-.-</ecNumber>
    </recommendedName>
</protein>
<dbReference type="EC" id="3.4.-.-" evidence="9"/>
<evidence type="ECO:0000259" key="11">
    <source>
        <dbReference type="Pfam" id="PF04389"/>
    </source>
</evidence>